<dbReference type="PIRSF" id="PIRSF000770">
    <property type="entry name" value="RNA_pol_sigma-SigE/K"/>
    <property type="match status" value="1"/>
</dbReference>
<dbReference type="PRINTS" id="PR00046">
    <property type="entry name" value="SIGMA70FCT"/>
</dbReference>
<dbReference type="InterPro" id="IPR007627">
    <property type="entry name" value="RNA_pol_sigma70_r2"/>
</dbReference>
<dbReference type="InterPro" id="IPR013324">
    <property type="entry name" value="RNA_pol_sigma_r3/r4-like"/>
</dbReference>
<dbReference type="Pfam" id="PF04542">
    <property type="entry name" value="Sigma70_r2"/>
    <property type="match status" value="1"/>
</dbReference>
<dbReference type="SUPFAM" id="SSF88659">
    <property type="entry name" value="Sigma3 and sigma4 domains of RNA polymerase sigma factors"/>
    <property type="match status" value="1"/>
</dbReference>
<gene>
    <name evidence="7" type="ORF">METZ01_LOCUS343692</name>
</gene>
<comment type="similarity">
    <text evidence="1">Belongs to the sigma-70 factor family.</text>
</comment>
<dbReference type="CDD" id="cd06171">
    <property type="entry name" value="Sigma70_r4"/>
    <property type="match status" value="1"/>
</dbReference>
<dbReference type="Gene3D" id="1.20.140.160">
    <property type="match status" value="1"/>
</dbReference>
<proteinExistence type="inferred from homology"/>
<dbReference type="PANTHER" id="PTHR30376">
    <property type="entry name" value="SIGMA FACTOR RPOH HEAT SHOCK RELATED"/>
    <property type="match status" value="1"/>
</dbReference>
<organism evidence="7">
    <name type="scientific">marine metagenome</name>
    <dbReference type="NCBI Taxonomy" id="408172"/>
    <lineage>
        <taxon>unclassified sequences</taxon>
        <taxon>metagenomes</taxon>
        <taxon>ecological metagenomes</taxon>
    </lineage>
</organism>
<dbReference type="GO" id="GO:0006352">
    <property type="term" value="P:DNA-templated transcription initiation"/>
    <property type="evidence" value="ECO:0007669"/>
    <property type="project" value="InterPro"/>
</dbReference>
<dbReference type="PANTHER" id="PTHR30376:SF3">
    <property type="entry name" value="RNA POLYMERASE SIGMA FACTOR RPOH"/>
    <property type="match status" value="1"/>
</dbReference>
<dbReference type="InterPro" id="IPR000943">
    <property type="entry name" value="RNA_pol_sigma70"/>
</dbReference>
<keyword evidence="2" id="KW-0805">Transcription regulation</keyword>
<reference evidence="7" key="1">
    <citation type="submission" date="2018-05" db="EMBL/GenBank/DDBJ databases">
        <authorList>
            <person name="Lanie J.A."/>
            <person name="Ng W.-L."/>
            <person name="Kazmierczak K.M."/>
            <person name="Andrzejewski T.M."/>
            <person name="Davidsen T.M."/>
            <person name="Wayne K.J."/>
            <person name="Tettelin H."/>
            <person name="Glass J.I."/>
            <person name="Rusch D."/>
            <person name="Podicherti R."/>
            <person name="Tsui H.-C.T."/>
            <person name="Winkler M.E."/>
        </authorList>
    </citation>
    <scope>NUCLEOTIDE SEQUENCE</scope>
</reference>
<evidence type="ECO:0000256" key="4">
    <source>
        <dbReference type="ARBA" id="ARBA00023125"/>
    </source>
</evidence>
<protein>
    <recommendedName>
        <fullName evidence="6">RNA polymerase sigma-70 domain-containing protein</fullName>
    </recommendedName>
</protein>
<keyword evidence="4" id="KW-0238">DNA-binding</keyword>
<dbReference type="AlphaFoldDB" id="A0A382R182"/>
<evidence type="ECO:0000259" key="6">
    <source>
        <dbReference type="PROSITE" id="PS00715"/>
    </source>
</evidence>
<dbReference type="InterPro" id="IPR007630">
    <property type="entry name" value="RNA_pol_sigma70_r4"/>
</dbReference>
<dbReference type="Gene3D" id="1.20.120.1810">
    <property type="match status" value="1"/>
</dbReference>
<dbReference type="GO" id="GO:0016987">
    <property type="term" value="F:sigma factor activity"/>
    <property type="evidence" value="ECO:0007669"/>
    <property type="project" value="UniProtKB-KW"/>
</dbReference>
<dbReference type="GO" id="GO:0003677">
    <property type="term" value="F:DNA binding"/>
    <property type="evidence" value="ECO:0007669"/>
    <property type="project" value="UniProtKB-KW"/>
</dbReference>
<evidence type="ECO:0000256" key="3">
    <source>
        <dbReference type="ARBA" id="ARBA00023082"/>
    </source>
</evidence>
<dbReference type="InterPro" id="IPR014284">
    <property type="entry name" value="RNA_pol_sigma-70_dom"/>
</dbReference>
<dbReference type="InterPro" id="IPR050813">
    <property type="entry name" value="Sigma-70_Factor"/>
</dbReference>
<sequence>MVDNSVLKGVLLKTNSILGKEEERALARRAIEGDETAEEQLINSHLGFVMKVAKGYKRSGVPMSDLIQEGIVGLIKAVRRFNPDFDTRLSTYAKWWIRASIQDHIVKSWSLVRLSTTSAQKSLFLNLRRKTFELMEGADALSENIVTQLAERFETTAVDVRNLARRVTLRDQSLDAPISDEHGETWLDRLKSDAETPEERIVQESEKTILSELMERALQKLPAREQFIIKNRYFVEAKQTFASIGRELNLSKDRVRQLENRALQTLKELTEPGLIDSQIIIK</sequence>
<dbReference type="SUPFAM" id="SSF88946">
    <property type="entry name" value="Sigma2 domain of RNA polymerase sigma factors"/>
    <property type="match status" value="1"/>
</dbReference>
<keyword evidence="5" id="KW-0804">Transcription</keyword>
<keyword evidence="3" id="KW-0731">Sigma factor</keyword>
<dbReference type="Pfam" id="PF04545">
    <property type="entry name" value="Sigma70_r4"/>
    <property type="match status" value="1"/>
</dbReference>
<feature type="domain" description="RNA polymerase sigma-70" evidence="6">
    <location>
        <begin position="65"/>
        <end position="78"/>
    </location>
</feature>
<dbReference type="NCBIfam" id="TIGR02937">
    <property type="entry name" value="sigma70-ECF"/>
    <property type="match status" value="1"/>
</dbReference>
<dbReference type="InterPro" id="IPR013325">
    <property type="entry name" value="RNA_pol_sigma_r2"/>
</dbReference>
<name>A0A382R182_9ZZZZ</name>
<evidence type="ECO:0000313" key="7">
    <source>
        <dbReference type="EMBL" id="SVC90838.1"/>
    </source>
</evidence>
<evidence type="ECO:0000256" key="2">
    <source>
        <dbReference type="ARBA" id="ARBA00023015"/>
    </source>
</evidence>
<accession>A0A382R182</accession>
<dbReference type="PROSITE" id="PS00715">
    <property type="entry name" value="SIGMA70_1"/>
    <property type="match status" value="1"/>
</dbReference>
<evidence type="ECO:0000256" key="1">
    <source>
        <dbReference type="ARBA" id="ARBA00007788"/>
    </source>
</evidence>
<evidence type="ECO:0000256" key="5">
    <source>
        <dbReference type="ARBA" id="ARBA00023163"/>
    </source>
</evidence>
<dbReference type="EMBL" id="UINC01118007">
    <property type="protein sequence ID" value="SVC90838.1"/>
    <property type="molecule type" value="Genomic_DNA"/>
</dbReference>